<organism evidence="2">
    <name type="scientific">Anguilla anguilla</name>
    <name type="common">European freshwater eel</name>
    <name type="synonym">Muraena anguilla</name>
    <dbReference type="NCBI Taxonomy" id="7936"/>
    <lineage>
        <taxon>Eukaryota</taxon>
        <taxon>Metazoa</taxon>
        <taxon>Chordata</taxon>
        <taxon>Craniata</taxon>
        <taxon>Vertebrata</taxon>
        <taxon>Euteleostomi</taxon>
        <taxon>Actinopterygii</taxon>
        <taxon>Neopterygii</taxon>
        <taxon>Teleostei</taxon>
        <taxon>Anguilliformes</taxon>
        <taxon>Anguillidae</taxon>
        <taxon>Anguilla</taxon>
    </lineage>
</organism>
<dbReference type="EMBL" id="GBXM01048537">
    <property type="protein sequence ID" value="JAH60040.1"/>
    <property type="molecule type" value="Transcribed_RNA"/>
</dbReference>
<protein>
    <submittedName>
        <fullName evidence="2">Uncharacterized protein</fullName>
    </submittedName>
</protein>
<proteinExistence type="predicted"/>
<accession>A0A0E9U4E1</accession>
<name>A0A0E9U4E1_ANGAN</name>
<evidence type="ECO:0000256" key="1">
    <source>
        <dbReference type="SAM" id="MobiDB-lite"/>
    </source>
</evidence>
<evidence type="ECO:0000313" key="2">
    <source>
        <dbReference type="EMBL" id="JAH60040.1"/>
    </source>
</evidence>
<sequence length="20" mass="2178">MRGDPLLTTSPGTKLARSYN</sequence>
<reference evidence="2" key="2">
    <citation type="journal article" date="2015" name="Fish Shellfish Immunol.">
        <title>Early steps in the European eel (Anguilla anguilla)-Vibrio vulnificus interaction in the gills: Role of the RtxA13 toxin.</title>
        <authorList>
            <person name="Callol A."/>
            <person name="Pajuelo D."/>
            <person name="Ebbesson L."/>
            <person name="Teles M."/>
            <person name="MacKenzie S."/>
            <person name="Amaro C."/>
        </authorList>
    </citation>
    <scope>NUCLEOTIDE SEQUENCE</scope>
</reference>
<feature type="region of interest" description="Disordered" evidence="1">
    <location>
        <begin position="1"/>
        <end position="20"/>
    </location>
</feature>
<dbReference type="AlphaFoldDB" id="A0A0E9U4E1"/>
<reference evidence="2" key="1">
    <citation type="submission" date="2014-11" db="EMBL/GenBank/DDBJ databases">
        <authorList>
            <person name="Amaro Gonzalez C."/>
        </authorList>
    </citation>
    <scope>NUCLEOTIDE SEQUENCE</scope>
</reference>